<proteinExistence type="inferred from homology"/>
<dbReference type="PANTHER" id="PTHR47969">
    <property type="entry name" value="CHROMOSOME-ASSOCIATED KINESIN KIF4A-RELATED"/>
    <property type="match status" value="1"/>
</dbReference>
<dbReference type="GO" id="GO:0005875">
    <property type="term" value="C:microtubule associated complex"/>
    <property type="evidence" value="ECO:0007669"/>
    <property type="project" value="TreeGrafter"/>
</dbReference>
<dbReference type="Pfam" id="PF00225">
    <property type="entry name" value="Kinesin"/>
    <property type="match status" value="1"/>
</dbReference>
<name>A0A1J9QAT9_9EURO</name>
<feature type="region of interest" description="Disordered" evidence="7">
    <location>
        <begin position="33"/>
        <end position="62"/>
    </location>
</feature>
<feature type="domain" description="Kinesin motor" evidence="8">
    <location>
        <begin position="2"/>
        <end position="371"/>
    </location>
</feature>
<dbReference type="InterPro" id="IPR001752">
    <property type="entry name" value="Kinesin_motor_dom"/>
</dbReference>
<feature type="compositionally biased region" description="Basic and acidic residues" evidence="7">
    <location>
        <begin position="616"/>
        <end position="627"/>
    </location>
</feature>
<dbReference type="InterPro" id="IPR027417">
    <property type="entry name" value="P-loop_NTPase"/>
</dbReference>
<dbReference type="GO" id="GO:0007018">
    <property type="term" value="P:microtubule-based movement"/>
    <property type="evidence" value="ECO:0007669"/>
    <property type="project" value="InterPro"/>
</dbReference>
<keyword evidence="5" id="KW-0175">Coiled coil</keyword>
<feature type="compositionally biased region" description="Polar residues" evidence="7">
    <location>
        <begin position="692"/>
        <end position="703"/>
    </location>
</feature>
<keyword evidence="6" id="KW-0505">Motor protein</keyword>
<dbReference type="InterPro" id="IPR010994">
    <property type="entry name" value="RuvA_2-like"/>
</dbReference>
<dbReference type="STRING" id="1658174.A0A1J9QAT9"/>
<feature type="region of interest" description="Disordered" evidence="7">
    <location>
        <begin position="612"/>
        <end position="719"/>
    </location>
</feature>
<dbReference type="Proteomes" id="UP000242791">
    <property type="component" value="Unassembled WGS sequence"/>
</dbReference>
<evidence type="ECO:0000256" key="4">
    <source>
        <dbReference type="ARBA" id="ARBA00022840"/>
    </source>
</evidence>
<dbReference type="AlphaFoldDB" id="A0A1J9QAT9"/>
<comment type="caution">
    <text evidence="9">The sequence shown here is derived from an EMBL/GenBank/DDBJ whole genome shotgun (WGS) entry which is preliminary data.</text>
</comment>
<evidence type="ECO:0000256" key="7">
    <source>
        <dbReference type="SAM" id="MobiDB-lite"/>
    </source>
</evidence>
<evidence type="ECO:0000256" key="6">
    <source>
        <dbReference type="PROSITE-ProRule" id="PRU00283"/>
    </source>
</evidence>
<dbReference type="InterPro" id="IPR027640">
    <property type="entry name" value="Kinesin-like_fam"/>
</dbReference>
<evidence type="ECO:0000313" key="9">
    <source>
        <dbReference type="EMBL" id="OJD25170.1"/>
    </source>
</evidence>
<comment type="subcellular location">
    <subcellularLocation>
        <location evidence="1">Cytoplasm</location>
    </subcellularLocation>
</comment>
<keyword evidence="2" id="KW-0963">Cytoplasm</keyword>
<dbReference type="Gene3D" id="1.10.150.320">
    <property type="entry name" value="Photosystem II 12 kDa extrinsic protein"/>
    <property type="match status" value="1"/>
</dbReference>
<dbReference type="GO" id="GO:0005737">
    <property type="term" value="C:cytoplasm"/>
    <property type="evidence" value="ECO:0007669"/>
    <property type="project" value="UniProtKB-SubCell"/>
</dbReference>
<evidence type="ECO:0000313" key="10">
    <source>
        <dbReference type="Proteomes" id="UP000242791"/>
    </source>
</evidence>
<dbReference type="GO" id="GO:0003777">
    <property type="term" value="F:microtubule motor activity"/>
    <property type="evidence" value="ECO:0007669"/>
    <property type="project" value="InterPro"/>
</dbReference>
<feature type="region of interest" description="Disordered" evidence="7">
    <location>
        <begin position="419"/>
        <end position="467"/>
    </location>
</feature>
<gene>
    <name evidence="9" type="ORF">ACJ73_03459</name>
</gene>
<dbReference type="CDD" id="cd00106">
    <property type="entry name" value="KISc"/>
    <property type="match status" value="1"/>
</dbReference>
<dbReference type="SUPFAM" id="SSF47781">
    <property type="entry name" value="RuvA domain 2-like"/>
    <property type="match status" value="1"/>
</dbReference>
<dbReference type="GO" id="GO:0007052">
    <property type="term" value="P:mitotic spindle organization"/>
    <property type="evidence" value="ECO:0007669"/>
    <property type="project" value="TreeGrafter"/>
</dbReference>
<dbReference type="PROSITE" id="PS50067">
    <property type="entry name" value="KINESIN_MOTOR_2"/>
    <property type="match status" value="1"/>
</dbReference>
<keyword evidence="4 6" id="KW-0067">ATP-binding</keyword>
<dbReference type="GO" id="GO:0051231">
    <property type="term" value="P:spindle elongation"/>
    <property type="evidence" value="ECO:0007669"/>
    <property type="project" value="TreeGrafter"/>
</dbReference>
<dbReference type="PANTHER" id="PTHR47969:SF15">
    <property type="entry name" value="CHROMOSOME-ASSOCIATED KINESIN KIF4A-RELATED"/>
    <property type="match status" value="1"/>
</dbReference>
<dbReference type="EMBL" id="LGTZ01000420">
    <property type="protein sequence ID" value="OJD25170.1"/>
    <property type="molecule type" value="Genomic_DNA"/>
</dbReference>
<sequence length="809" mass="89720">MSIRVIARIRPLLKSEKESDIIVRSGTTAITTTTTAQPLSSSKNDAKSMKTTALKGKKQKDGAKTALALDQDNLVRIPNPKNEGEEYSFQFNGVYGADVSQQELFDGEVAPTIKHLFSGFDVTIFAYGVTGTGKTHTMRGGKSLHDRGVIPRLLSGIYRRSRKIERDSQGSTKVDVAMSYYEIYNDKVFDLFEPPEKRTAAGLPLRDAGGKTVVVGLTERPCTSLKEFETLYDHANVNRSTSATKLNAHSSRSHAILSVKLVVTTAEQTRVSLASCIDLAGSEDNRRTDNGKERMVESASINKSLFVLAQCVEAISKKQSRIPYRESKMTRILSLGQNNGLTIMILNLAPIRSYHLDTLSSLNFANRTKKIEVREIENEPMFKGPPRPTIRGSGPGMHRQPLRPLTASINANIVLPTATDPSKTAESKPIKAFSVYSDKPQSKPPANVKRSDPLKRSSPLKRRYDASGVGTVRPSKVFRPVDAGSHTLEGISAAKIEEMVERKVEEVLAARALSEAGKQLEVDHSSNNVLNEQVQRRLELLEQRIEGKEDVRAEGLSYLLMGKQHQSRGEDSSALRMYQLAQPFFPSNEKLETKIKALREKLQYRGQEQPLLVPIEESRDTGPETRLPKKRKRYAKDESFNSESHVDDDEYQPSDPNEQFSDEEITITHSYTQPSKRPAVPKTGKSRKQASHHSPSAPLTHQISSKKDAEVAADEKTDLELTPRSNHIISTINTRNINQIKLLRGVGVKKAEAIVDCLCEMDTLNAQHNDENDGSAIDDRPQVQIRSLAELGKLKGVGAKTVENMRNAI</sequence>
<organism evidence="9 10">
    <name type="scientific">Blastomyces percursus</name>
    <dbReference type="NCBI Taxonomy" id="1658174"/>
    <lineage>
        <taxon>Eukaryota</taxon>
        <taxon>Fungi</taxon>
        <taxon>Dikarya</taxon>
        <taxon>Ascomycota</taxon>
        <taxon>Pezizomycotina</taxon>
        <taxon>Eurotiomycetes</taxon>
        <taxon>Eurotiomycetidae</taxon>
        <taxon>Onygenales</taxon>
        <taxon>Ajellomycetaceae</taxon>
        <taxon>Blastomyces</taxon>
    </lineage>
</organism>
<dbReference type="SUPFAM" id="SSF52540">
    <property type="entry name" value="P-loop containing nucleoside triphosphate hydrolases"/>
    <property type="match status" value="1"/>
</dbReference>
<evidence type="ECO:0000259" key="8">
    <source>
        <dbReference type="PROSITE" id="PS50067"/>
    </source>
</evidence>
<feature type="compositionally biased region" description="Basic and acidic residues" evidence="7">
    <location>
        <begin position="705"/>
        <end position="719"/>
    </location>
</feature>
<dbReference type="InterPro" id="IPR036961">
    <property type="entry name" value="Kinesin_motor_dom_sf"/>
</dbReference>
<dbReference type="GO" id="GO:0005524">
    <property type="term" value="F:ATP binding"/>
    <property type="evidence" value="ECO:0007669"/>
    <property type="project" value="UniProtKB-UniRule"/>
</dbReference>
<dbReference type="PRINTS" id="PR00380">
    <property type="entry name" value="KINESINHEAVY"/>
</dbReference>
<evidence type="ECO:0000256" key="1">
    <source>
        <dbReference type="ARBA" id="ARBA00004496"/>
    </source>
</evidence>
<dbReference type="VEuPathDB" id="FungiDB:ACJ73_03459"/>
<keyword evidence="10" id="KW-1185">Reference proteome</keyword>
<protein>
    <recommendedName>
        <fullName evidence="8">Kinesin motor domain-containing protein</fullName>
    </recommendedName>
</protein>
<evidence type="ECO:0000256" key="5">
    <source>
        <dbReference type="ARBA" id="ARBA00023054"/>
    </source>
</evidence>
<dbReference type="Gene3D" id="3.40.850.10">
    <property type="entry name" value="Kinesin motor domain"/>
    <property type="match status" value="1"/>
</dbReference>
<dbReference type="SMART" id="SM00129">
    <property type="entry name" value="KISc"/>
    <property type="match status" value="1"/>
</dbReference>
<evidence type="ECO:0000256" key="3">
    <source>
        <dbReference type="ARBA" id="ARBA00022741"/>
    </source>
</evidence>
<dbReference type="GO" id="GO:0008017">
    <property type="term" value="F:microtubule binding"/>
    <property type="evidence" value="ECO:0007669"/>
    <property type="project" value="InterPro"/>
</dbReference>
<accession>A0A1J9QAT9</accession>
<comment type="similarity">
    <text evidence="6">Belongs to the TRAFAC class myosin-kinesin ATPase superfamily. Kinesin family.</text>
</comment>
<keyword evidence="3 6" id="KW-0547">Nucleotide-binding</keyword>
<reference evidence="9 10" key="1">
    <citation type="submission" date="2015-08" db="EMBL/GenBank/DDBJ databases">
        <title>Emmonsia species relationships and genome sequence.</title>
        <authorList>
            <person name="Cuomo C.A."/>
            <person name="Schwartz I.S."/>
            <person name="Kenyon C."/>
            <person name="De Hoog G.S."/>
            <person name="Govender N.P."/>
            <person name="Botha A."/>
            <person name="Moreno L."/>
            <person name="De Vries M."/>
            <person name="Munoz J.F."/>
            <person name="Stielow J.B."/>
        </authorList>
    </citation>
    <scope>NUCLEOTIDE SEQUENCE [LARGE SCALE GENOMIC DNA]</scope>
    <source>
        <strain evidence="9 10">EI222</strain>
    </source>
</reference>
<feature type="binding site" evidence="6">
    <location>
        <begin position="128"/>
        <end position="135"/>
    </location>
    <ligand>
        <name>ATP</name>
        <dbReference type="ChEBI" id="CHEBI:30616"/>
    </ligand>
</feature>
<dbReference type="OrthoDB" id="3176171at2759"/>
<evidence type="ECO:0000256" key="2">
    <source>
        <dbReference type="ARBA" id="ARBA00022490"/>
    </source>
</evidence>